<accession>A0A7W9S5H9</accession>
<evidence type="ECO:0000313" key="3">
    <source>
        <dbReference type="Proteomes" id="UP000533306"/>
    </source>
</evidence>
<comment type="caution">
    <text evidence="2">The sequence shown here is derived from an EMBL/GenBank/DDBJ whole genome shotgun (WGS) entry which is preliminary data.</text>
</comment>
<dbReference type="EMBL" id="JACHEU010000006">
    <property type="protein sequence ID" value="MBB6014466.1"/>
    <property type="molecule type" value="Genomic_DNA"/>
</dbReference>
<dbReference type="Proteomes" id="UP000533306">
    <property type="component" value="Unassembled WGS sequence"/>
</dbReference>
<dbReference type="AlphaFoldDB" id="A0A7W9S5H9"/>
<evidence type="ECO:0000313" key="2">
    <source>
        <dbReference type="EMBL" id="MBB6014466.1"/>
    </source>
</evidence>
<sequence>MRFADLAATYSPASLDEVPSALGRFTA</sequence>
<dbReference type="EMBL" id="JACHEU010000002">
    <property type="protein sequence ID" value="MBB6013779.1"/>
    <property type="molecule type" value="Genomic_DNA"/>
</dbReference>
<feature type="non-terminal residue" evidence="2">
    <location>
        <position position="27"/>
    </location>
</feature>
<gene>
    <name evidence="1" type="ORF">HNR59_003168</name>
    <name evidence="2" type="ORF">HNR59_003861</name>
</gene>
<reference evidence="2 3" key="1">
    <citation type="submission" date="2020-08" db="EMBL/GenBank/DDBJ databases">
        <title>Genomic Encyclopedia of Type Strains, Phase IV (KMG-IV): sequencing the most valuable type-strain genomes for metagenomic binning, comparative biology and taxonomic classification.</title>
        <authorList>
            <person name="Goeker M."/>
        </authorList>
    </citation>
    <scope>NUCLEOTIDE SEQUENCE [LARGE SCALE GENOMIC DNA]</scope>
    <source>
        <strain evidence="2 3">DSM 11099</strain>
    </source>
</reference>
<name>A0A7W9S5H9_9HYPH</name>
<evidence type="ECO:0000313" key="1">
    <source>
        <dbReference type="EMBL" id="MBB6013779.1"/>
    </source>
</evidence>
<keyword evidence="3" id="KW-1185">Reference proteome</keyword>
<protein>
    <submittedName>
        <fullName evidence="2">Uncharacterized protein</fullName>
    </submittedName>
</protein>
<organism evidence="2 3">
    <name type="scientific">Aquamicrobium lusatiense</name>
    <dbReference type="NCBI Taxonomy" id="89772"/>
    <lineage>
        <taxon>Bacteria</taxon>
        <taxon>Pseudomonadati</taxon>
        <taxon>Pseudomonadota</taxon>
        <taxon>Alphaproteobacteria</taxon>
        <taxon>Hyphomicrobiales</taxon>
        <taxon>Phyllobacteriaceae</taxon>
        <taxon>Aquamicrobium</taxon>
    </lineage>
</organism>
<proteinExistence type="predicted"/>